<dbReference type="Gene3D" id="3.40.50.2300">
    <property type="match status" value="2"/>
</dbReference>
<comment type="caution">
    <text evidence="5">The sequence shown here is derived from an EMBL/GenBank/DDBJ whole genome shotgun (WGS) entry which is preliminary data.</text>
</comment>
<dbReference type="RefSeq" id="WP_090958025.1">
    <property type="nucleotide sequence ID" value="NZ_FOOA01000001.1"/>
</dbReference>
<organism evidence="5 6">
    <name type="scientific">Aureimonas phyllosphaerae</name>
    <dbReference type="NCBI Taxonomy" id="1166078"/>
    <lineage>
        <taxon>Bacteria</taxon>
        <taxon>Pseudomonadati</taxon>
        <taxon>Pseudomonadota</taxon>
        <taxon>Alphaproteobacteria</taxon>
        <taxon>Hyphomicrobiales</taxon>
        <taxon>Aurantimonadaceae</taxon>
        <taxon>Aureimonas</taxon>
    </lineage>
</organism>
<keyword evidence="3" id="KW-0804">Transcription</keyword>
<dbReference type="InterPro" id="IPR010982">
    <property type="entry name" value="Lambda_DNA-bd_dom_sf"/>
</dbReference>
<evidence type="ECO:0000313" key="6">
    <source>
        <dbReference type="Proteomes" id="UP000531216"/>
    </source>
</evidence>
<keyword evidence="2" id="KW-0238">DNA-binding</keyword>
<accession>A0A7W6BVU3</accession>
<keyword evidence="1" id="KW-0805">Transcription regulation</keyword>
<dbReference type="Pfam" id="PF00356">
    <property type="entry name" value="LacI"/>
    <property type="match status" value="1"/>
</dbReference>
<dbReference type="PROSITE" id="PS50932">
    <property type="entry name" value="HTH_LACI_2"/>
    <property type="match status" value="1"/>
</dbReference>
<dbReference type="InterPro" id="IPR028082">
    <property type="entry name" value="Peripla_BP_I"/>
</dbReference>
<dbReference type="CDD" id="cd20010">
    <property type="entry name" value="PBP1_AglR-like"/>
    <property type="match status" value="1"/>
</dbReference>
<dbReference type="GO" id="GO:0000976">
    <property type="term" value="F:transcription cis-regulatory region binding"/>
    <property type="evidence" value="ECO:0007669"/>
    <property type="project" value="TreeGrafter"/>
</dbReference>
<dbReference type="InterPro" id="IPR000843">
    <property type="entry name" value="HTH_LacI"/>
</dbReference>
<dbReference type="Gene3D" id="1.10.260.40">
    <property type="entry name" value="lambda repressor-like DNA-binding domains"/>
    <property type="match status" value="1"/>
</dbReference>
<dbReference type="CDD" id="cd01392">
    <property type="entry name" value="HTH_LacI"/>
    <property type="match status" value="1"/>
</dbReference>
<sequence length="351" mass="37045">MVRNLKDLAEHLKLSPATVSRALNGFPEVSAKTRRRVEEAAERLNYRPNPVAQRLATGRADAIGILFSTADHLLANPIVTDLLTGISETAAEHGLAIHLFPIKAGEERSACERIVGSGAVDALVFLSPILDRPETADLAEIDFPVVCHGRPLLGQSVASLSVDNLGAFAKGTTHLTSLGHRRIALLNGEEDYAYARDRRQGYLATLREAGLHIDQDLMAQGPQSFAEGYAAAGRMLDLLERPTAFLCTSVLVATGAARAIAEAGLSVPGDVSLMAHDDVIAALPPEIAAPSLTVLRSSVRLAGRRVAEMAIERRQGTPASDLAEVWDVPLIPGASTAPVRTAAAASGKADA</sequence>
<evidence type="ECO:0000256" key="2">
    <source>
        <dbReference type="ARBA" id="ARBA00023125"/>
    </source>
</evidence>
<gene>
    <name evidence="5" type="ORF">GGR05_000787</name>
</gene>
<evidence type="ECO:0000259" key="4">
    <source>
        <dbReference type="PROSITE" id="PS50932"/>
    </source>
</evidence>
<dbReference type="EMBL" id="JACIDO010000001">
    <property type="protein sequence ID" value="MBB3934676.1"/>
    <property type="molecule type" value="Genomic_DNA"/>
</dbReference>
<feature type="domain" description="HTH lacI-type" evidence="4">
    <location>
        <begin position="3"/>
        <end position="57"/>
    </location>
</feature>
<dbReference type="GO" id="GO:0003700">
    <property type="term" value="F:DNA-binding transcription factor activity"/>
    <property type="evidence" value="ECO:0007669"/>
    <property type="project" value="TreeGrafter"/>
</dbReference>
<dbReference type="OrthoDB" id="234496at2"/>
<keyword evidence="6" id="KW-1185">Reference proteome</keyword>
<dbReference type="SUPFAM" id="SSF47413">
    <property type="entry name" value="lambda repressor-like DNA-binding domains"/>
    <property type="match status" value="1"/>
</dbReference>
<dbReference type="PANTHER" id="PTHR30146">
    <property type="entry name" value="LACI-RELATED TRANSCRIPTIONAL REPRESSOR"/>
    <property type="match status" value="1"/>
</dbReference>
<dbReference type="InterPro" id="IPR001761">
    <property type="entry name" value="Peripla_BP/Lac1_sug-bd_dom"/>
</dbReference>
<proteinExistence type="predicted"/>
<dbReference type="SMART" id="SM00354">
    <property type="entry name" value="HTH_LACI"/>
    <property type="match status" value="1"/>
</dbReference>
<dbReference type="PANTHER" id="PTHR30146:SF109">
    <property type="entry name" value="HTH-TYPE TRANSCRIPTIONAL REGULATOR GALS"/>
    <property type="match status" value="1"/>
</dbReference>
<dbReference type="SUPFAM" id="SSF53822">
    <property type="entry name" value="Periplasmic binding protein-like I"/>
    <property type="match status" value="1"/>
</dbReference>
<evidence type="ECO:0000256" key="1">
    <source>
        <dbReference type="ARBA" id="ARBA00023015"/>
    </source>
</evidence>
<name>A0A7W6BVU3_9HYPH</name>
<evidence type="ECO:0000256" key="3">
    <source>
        <dbReference type="ARBA" id="ARBA00023163"/>
    </source>
</evidence>
<reference evidence="5 6" key="1">
    <citation type="submission" date="2020-08" db="EMBL/GenBank/DDBJ databases">
        <title>Genomic Encyclopedia of Type Strains, Phase IV (KMG-IV): sequencing the most valuable type-strain genomes for metagenomic binning, comparative biology and taxonomic classification.</title>
        <authorList>
            <person name="Goeker M."/>
        </authorList>
    </citation>
    <scope>NUCLEOTIDE SEQUENCE [LARGE SCALE GENOMIC DNA]</scope>
    <source>
        <strain evidence="5 6">DSM 25024</strain>
    </source>
</reference>
<protein>
    <submittedName>
        <fullName evidence="5">LacI family transcriptional regulator</fullName>
    </submittedName>
</protein>
<dbReference type="Proteomes" id="UP000531216">
    <property type="component" value="Unassembled WGS sequence"/>
</dbReference>
<dbReference type="Pfam" id="PF00532">
    <property type="entry name" value="Peripla_BP_1"/>
    <property type="match status" value="1"/>
</dbReference>
<evidence type="ECO:0000313" key="5">
    <source>
        <dbReference type="EMBL" id="MBB3934676.1"/>
    </source>
</evidence>
<dbReference type="AlphaFoldDB" id="A0A7W6BVU3"/>